<dbReference type="Proteomes" id="UP000198972">
    <property type="component" value="Unassembled WGS sequence"/>
</dbReference>
<proteinExistence type="predicted"/>
<dbReference type="AlphaFoldDB" id="A0A1G7HFU4"/>
<sequence>MKTLAIIGAGKGSGLSLAKRFDKEGFQVALPDMLAKKEGALLFTTGLSSLYPMPMLGNLGIAMSALRNYVANLQSPFPMHNDSSTSAYQV</sequence>
<keyword evidence="2" id="KW-1185">Reference proteome</keyword>
<evidence type="ECO:0000313" key="2">
    <source>
        <dbReference type="Proteomes" id="UP000198972"/>
    </source>
</evidence>
<dbReference type="STRING" id="670482.SAMN04488542_104146"/>
<reference evidence="1 2" key="1">
    <citation type="submission" date="2016-10" db="EMBL/GenBank/DDBJ databases">
        <authorList>
            <person name="de Groot N.N."/>
        </authorList>
    </citation>
    <scope>NUCLEOTIDE SEQUENCE [LARGE SCALE GENOMIC DNA]</scope>
    <source>
        <strain evidence="1 2">DSM 28129</strain>
    </source>
</reference>
<gene>
    <name evidence="1" type="ORF">SAMN04488542_104146</name>
</gene>
<dbReference type="EMBL" id="FNBG01000004">
    <property type="protein sequence ID" value="SDE99206.1"/>
    <property type="molecule type" value="Genomic_DNA"/>
</dbReference>
<dbReference type="RefSeq" id="WP_245742283.1">
    <property type="nucleotide sequence ID" value="NZ_FNBG01000004.1"/>
</dbReference>
<accession>A0A1G7HFU4</accession>
<evidence type="ECO:0008006" key="3">
    <source>
        <dbReference type="Google" id="ProtNLM"/>
    </source>
</evidence>
<protein>
    <recommendedName>
        <fullName evidence="3">Short chain dehydrogenase</fullName>
    </recommendedName>
</protein>
<evidence type="ECO:0000313" key="1">
    <source>
        <dbReference type="EMBL" id="SDE99206.1"/>
    </source>
</evidence>
<name>A0A1G7HFU4_9BACL</name>
<organism evidence="1 2">
    <name type="scientific">Fontibacillus panacisegetis</name>
    <dbReference type="NCBI Taxonomy" id="670482"/>
    <lineage>
        <taxon>Bacteria</taxon>
        <taxon>Bacillati</taxon>
        <taxon>Bacillota</taxon>
        <taxon>Bacilli</taxon>
        <taxon>Bacillales</taxon>
        <taxon>Paenibacillaceae</taxon>
        <taxon>Fontibacillus</taxon>
    </lineage>
</organism>